<dbReference type="GO" id="GO:0004377">
    <property type="term" value="F:GDP-Man:Man(3)GlcNAc(2)-PP-Dol alpha-1,2-mannosyltransferase activity"/>
    <property type="evidence" value="ECO:0007669"/>
    <property type="project" value="UniProtKB-UniRule"/>
</dbReference>
<comment type="subcellular location">
    <subcellularLocation>
        <location evidence="1">Endoplasmic reticulum membrane</location>
        <topology evidence="1">Single-pass membrane protein</topology>
    </subcellularLocation>
</comment>
<protein>
    <recommendedName>
        <fullName evidence="4 12">GDP-Man:Man(3)GlcNAc(2)-PP-Dol alpha-1,2-mannosyltransferase</fullName>
        <ecNumber evidence="3 12">2.4.1.131</ecNumber>
    </recommendedName>
</protein>
<dbReference type="GO" id="GO:0005789">
    <property type="term" value="C:endoplasmic reticulum membrane"/>
    <property type="evidence" value="ECO:0007669"/>
    <property type="project" value="UniProtKB-SubCell"/>
</dbReference>
<proteinExistence type="inferred from homology"/>
<keyword evidence="8 12" id="KW-0256">Endoplasmic reticulum</keyword>
<accession>A0AAV5S1N3</accession>
<dbReference type="PANTHER" id="PTHR45919">
    <property type="entry name" value="GDP-MAN:MAN(3)GLCNAC(2)-PP-DOL ALPHA-1,2-MANNOSYLTRANSFERASE"/>
    <property type="match status" value="1"/>
</dbReference>
<evidence type="ECO:0000256" key="6">
    <source>
        <dbReference type="ARBA" id="ARBA00022679"/>
    </source>
</evidence>
<dbReference type="GO" id="GO:0006487">
    <property type="term" value="P:protein N-linked glycosylation"/>
    <property type="evidence" value="ECO:0007669"/>
    <property type="project" value="TreeGrafter"/>
</dbReference>
<dbReference type="Gene3D" id="3.40.50.2000">
    <property type="entry name" value="Glycogen Phosphorylase B"/>
    <property type="match status" value="1"/>
</dbReference>
<evidence type="ECO:0000256" key="5">
    <source>
        <dbReference type="ARBA" id="ARBA00022676"/>
    </source>
</evidence>
<dbReference type="InterPro" id="IPR031814">
    <property type="entry name" value="ALG11_N"/>
</dbReference>
<keyword evidence="16" id="KW-1185">Reference proteome</keyword>
<dbReference type="EMBL" id="BTGD01000010">
    <property type="protein sequence ID" value="GMM56803.1"/>
    <property type="molecule type" value="Genomic_DNA"/>
</dbReference>
<comment type="pathway">
    <text evidence="2 12">Protein modification; protein glycosylation.</text>
</comment>
<comment type="function">
    <text evidence="12">GDP-Man:Man(3)GlcNAc(2)-PP-Dol alpha-1,2-mannosyltransferase that operates in the biosynthetic pathway of dolichol-linked oligosaccharides, the glycan precursors employed in protein asparagine (N)-glycosylation. The assembly of dolichol-linked oligosaccharides begins on the cytosolic side of the endoplasmic reticulum membrane and finishes in its lumen. The sequential addition of sugars to dolichol pyrophosphate produces dolichol-linked oligosaccharides containing fourteen sugars, including two GlcNAcs, nine mannoses and three glucoses. Once assembled, the oligosaccharide is transferred from the lipid to nascent proteins by oligosaccharyltransferases. Catalyzes, on the cytoplasmic face of the endoplasmic reticulum, the addition of the fourth and fifth mannose residues to the dolichol-linked oligosaccharide chain, to produce Man(5)GlcNAc(2)-PP-dolichol core oligosaccharide.</text>
</comment>
<keyword evidence="9" id="KW-1133">Transmembrane helix</keyword>
<dbReference type="CDD" id="cd03806">
    <property type="entry name" value="GT4_ALG11-like"/>
    <property type="match status" value="1"/>
</dbReference>
<keyword evidence="6 12" id="KW-0808">Transferase</keyword>
<organism evidence="15 16">
    <name type="scientific">Maudiozyma humilis</name>
    <name type="common">Sour dough yeast</name>
    <name type="synonym">Kazachstania humilis</name>
    <dbReference type="NCBI Taxonomy" id="51915"/>
    <lineage>
        <taxon>Eukaryota</taxon>
        <taxon>Fungi</taxon>
        <taxon>Dikarya</taxon>
        <taxon>Ascomycota</taxon>
        <taxon>Saccharomycotina</taxon>
        <taxon>Saccharomycetes</taxon>
        <taxon>Saccharomycetales</taxon>
        <taxon>Saccharomycetaceae</taxon>
        <taxon>Maudiozyma</taxon>
    </lineage>
</organism>
<evidence type="ECO:0000259" key="13">
    <source>
        <dbReference type="Pfam" id="PF00534"/>
    </source>
</evidence>
<evidence type="ECO:0000256" key="10">
    <source>
        <dbReference type="ARBA" id="ARBA00023136"/>
    </source>
</evidence>
<feature type="domain" description="ALG11 mannosyltransferase N-terminal" evidence="14">
    <location>
        <begin position="119"/>
        <end position="315"/>
    </location>
</feature>
<feature type="domain" description="Glycosyl transferase family 1" evidence="13">
    <location>
        <begin position="344"/>
        <end position="487"/>
    </location>
</feature>
<evidence type="ECO:0000259" key="14">
    <source>
        <dbReference type="Pfam" id="PF15924"/>
    </source>
</evidence>
<evidence type="ECO:0000313" key="15">
    <source>
        <dbReference type="EMBL" id="GMM56803.1"/>
    </source>
</evidence>
<comment type="similarity">
    <text evidence="12">Belongs to the glycosyltransferase group 1 family. Glycosyltransferase 4 subfamily.</text>
</comment>
<name>A0AAV5S1N3_MAUHU</name>
<dbReference type="AlphaFoldDB" id="A0AAV5S1N3"/>
<evidence type="ECO:0000256" key="11">
    <source>
        <dbReference type="ARBA" id="ARBA00045065"/>
    </source>
</evidence>
<comment type="caution">
    <text evidence="15">The sequence shown here is derived from an EMBL/GenBank/DDBJ whole genome shotgun (WGS) entry which is preliminary data.</text>
</comment>
<evidence type="ECO:0000256" key="9">
    <source>
        <dbReference type="ARBA" id="ARBA00022989"/>
    </source>
</evidence>
<dbReference type="InterPro" id="IPR001296">
    <property type="entry name" value="Glyco_trans_1"/>
</dbReference>
<gene>
    <name evidence="15" type="ORF">DAKH74_034190</name>
</gene>
<dbReference type="EC" id="2.4.1.131" evidence="3 12"/>
<comment type="catalytic activity">
    <reaction evidence="11 12">
        <text>an alpha-D-Man-(1-&gt;3)-[alpha-D-Man-(1-&gt;6)]-beta-D-Man-(1-&gt;4)-beta-D-GlcNAc-(1-&gt;4)-alpha-D-GlcNAc-diphospho-di-trans,poly-cis-dolichol + 2 GDP-alpha-D-mannose = an alpha-D-Man-(1-&gt;2)-alpha-D-Man-(1-&gt;2)-alpha-D-Man-(1-&gt;3)-[alpha-D-Man-(1-&gt;6)]-beta-D-Man-(1-&gt;4)-beta-D-GlcNAc-(1-&gt;4)-alpha-D-GlcNAc-diphospho-di-trans,poly-cis-dolichol + 2 GDP + 2 H(+)</text>
        <dbReference type="Rhea" id="RHEA:29523"/>
        <dbReference type="Rhea" id="RHEA-COMP:19515"/>
        <dbReference type="Rhea" id="RHEA-COMP:19516"/>
        <dbReference type="ChEBI" id="CHEBI:15378"/>
        <dbReference type="ChEBI" id="CHEBI:57527"/>
        <dbReference type="ChEBI" id="CHEBI:58189"/>
        <dbReference type="ChEBI" id="CHEBI:132511"/>
        <dbReference type="ChEBI" id="CHEBI:132515"/>
        <dbReference type="EC" id="2.4.1.131"/>
    </reaction>
    <physiologicalReaction direction="left-to-right" evidence="11 12">
        <dbReference type="Rhea" id="RHEA:29524"/>
    </physiologicalReaction>
</comment>
<sequence length="564" mass="64411">MVDLLSIALLQCAVSAVVVYLRLLSVNRALMQPPKGWKKKVLRAVSAGKNGSGLFFGWKVGAVRRQLLLMAKTASRFSNYNDAPLLSALVGAEGADNEEKENIVSHLNNTDGKLHNHQKLFGFFHPFCNAGGGGEKVLWKAVETTLRFDPHTTAVIYTGDNDVSGAQILQSVKNRFDYDLDTDRIVFIYLSHRRLVESSTWPHFTLVGQLFGSIILTIEAILKCPPDVWCDTMGYPFGYPWVWHLLRIPVVTYTHYPVMSSDMLNKLSHEKQTVKVLVKRAYWKLFMMYYHHMGSFVSVASTNSSWTNDHISRIWTQLRTHVIYPPCSTEKLVAFEKESETPLVRKNQAIVLCQFRPEKRHELIIREYATYLETTSNIDQAPKLVFIGSTRSDADRQYVQELKDMALIEKKIPESLFEIMTDLPYEEIKRMLWTSTYGINAMWNEHFGIAVVEYIAGGLIPIVHGSAGPLFDIVIDNVGFFFLDPSDPDYKDRKALLGFGTLHEALEEVSYLTDDDKKKLSDIAIRIALTKFSDKRFDERWIDHVLIKLEKLKKKRHAASKKRA</sequence>
<evidence type="ECO:0000256" key="3">
    <source>
        <dbReference type="ARBA" id="ARBA00012645"/>
    </source>
</evidence>
<dbReference type="PANTHER" id="PTHR45919:SF1">
    <property type="entry name" value="GDP-MAN:MAN(3)GLCNAC(2)-PP-DOL ALPHA-1,2-MANNOSYLTRANSFERASE"/>
    <property type="match status" value="1"/>
</dbReference>
<keyword evidence="10" id="KW-0472">Membrane</keyword>
<dbReference type="Pfam" id="PF00534">
    <property type="entry name" value="Glycos_transf_1"/>
    <property type="match status" value="1"/>
</dbReference>
<evidence type="ECO:0000256" key="1">
    <source>
        <dbReference type="ARBA" id="ARBA00004389"/>
    </source>
</evidence>
<dbReference type="SUPFAM" id="SSF53756">
    <property type="entry name" value="UDP-Glycosyltransferase/glycogen phosphorylase"/>
    <property type="match status" value="1"/>
</dbReference>
<dbReference type="Proteomes" id="UP001377567">
    <property type="component" value="Unassembled WGS sequence"/>
</dbReference>
<evidence type="ECO:0000313" key="16">
    <source>
        <dbReference type="Proteomes" id="UP001377567"/>
    </source>
</evidence>
<dbReference type="InterPro" id="IPR038013">
    <property type="entry name" value="ALG11"/>
</dbReference>
<dbReference type="Pfam" id="PF15924">
    <property type="entry name" value="ALG11_N"/>
    <property type="match status" value="1"/>
</dbReference>
<evidence type="ECO:0000256" key="4">
    <source>
        <dbReference type="ARBA" id="ARBA00022018"/>
    </source>
</evidence>
<evidence type="ECO:0000256" key="2">
    <source>
        <dbReference type="ARBA" id="ARBA00004922"/>
    </source>
</evidence>
<keyword evidence="7" id="KW-0812">Transmembrane</keyword>
<keyword evidence="5 12" id="KW-0328">Glycosyltransferase</keyword>
<reference evidence="15 16" key="1">
    <citation type="journal article" date="2023" name="Elife">
        <title>Identification of key yeast species and microbe-microbe interactions impacting larval growth of Drosophila in the wild.</title>
        <authorList>
            <person name="Mure A."/>
            <person name="Sugiura Y."/>
            <person name="Maeda R."/>
            <person name="Honda K."/>
            <person name="Sakurai N."/>
            <person name="Takahashi Y."/>
            <person name="Watada M."/>
            <person name="Katoh T."/>
            <person name="Gotoh A."/>
            <person name="Gotoh Y."/>
            <person name="Taniguchi I."/>
            <person name="Nakamura K."/>
            <person name="Hayashi T."/>
            <person name="Katayama T."/>
            <person name="Uemura T."/>
            <person name="Hattori Y."/>
        </authorList>
    </citation>
    <scope>NUCLEOTIDE SEQUENCE [LARGE SCALE GENOMIC DNA]</scope>
    <source>
        <strain evidence="15 16">KH-74</strain>
    </source>
</reference>
<evidence type="ECO:0000256" key="12">
    <source>
        <dbReference type="RuleBase" id="RU367051"/>
    </source>
</evidence>
<evidence type="ECO:0000256" key="8">
    <source>
        <dbReference type="ARBA" id="ARBA00022824"/>
    </source>
</evidence>
<evidence type="ECO:0000256" key="7">
    <source>
        <dbReference type="ARBA" id="ARBA00022692"/>
    </source>
</evidence>